<dbReference type="PANTHER" id="PTHR23522:SF4">
    <property type="entry name" value="NUCLEOSIDE PERMEASE NUPG-RELATED"/>
    <property type="match status" value="1"/>
</dbReference>
<dbReference type="GO" id="GO:0015212">
    <property type="term" value="F:cytidine transmembrane transporter activity"/>
    <property type="evidence" value="ECO:0007669"/>
    <property type="project" value="TreeGrafter"/>
</dbReference>
<organism evidence="8 9">
    <name type="scientific">Roseibacillus ishigakijimensis</name>
    <dbReference type="NCBI Taxonomy" id="454146"/>
    <lineage>
        <taxon>Bacteria</taxon>
        <taxon>Pseudomonadati</taxon>
        <taxon>Verrucomicrobiota</taxon>
        <taxon>Verrucomicrobiia</taxon>
        <taxon>Verrucomicrobiales</taxon>
        <taxon>Verrucomicrobiaceae</taxon>
        <taxon>Roseibacillus</taxon>
    </lineage>
</organism>
<dbReference type="Pfam" id="PF03825">
    <property type="entry name" value="Nuc_H_symport"/>
    <property type="match status" value="1"/>
</dbReference>
<keyword evidence="3" id="KW-1003">Cell membrane</keyword>
<dbReference type="GO" id="GO:0015213">
    <property type="term" value="F:uridine transmembrane transporter activity"/>
    <property type="evidence" value="ECO:0007669"/>
    <property type="project" value="TreeGrafter"/>
</dbReference>
<feature type="transmembrane region" description="Helical" evidence="7">
    <location>
        <begin position="275"/>
        <end position="293"/>
    </location>
</feature>
<evidence type="ECO:0000256" key="3">
    <source>
        <dbReference type="ARBA" id="ARBA00022475"/>
    </source>
</evidence>
<feature type="transmembrane region" description="Helical" evidence="7">
    <location>
        <begin position="416"/>
        <end position="436"/>
    </location>
</feature>
<keyword evidence="2" id="KW-0813">Transport</keyword>
<comment type="subcellular location">
    <subcellularLocation>
        <location evidence="1">Cell membrane</location>
        <topology evidence="1">Multi-pass membrane protein</topology>
    </subcellularLocation>
</comment>
<feature type="transmembrane region" description="Helical" evidence="7">
    <location>
        <begin position="45"/>
        <end position="64"/>
    </location>
</feature>
<sequence>MMNDEKGNPEVAVKLSVMMFLQFFVWGAWFVSLGQCLGANGLGDFGGGAYGTAPLAAMIAPLFLGLIADRFFASQVVMGVLFLVGGALMMLVPGAAASGNGSLMVWLMLGHMLCFMPSLGLANTIAFTHVDALTFPRVRVWGTIGWIVAGLVVGFLGWSSSFNMFWLAAVSALALGVYSFFLPHTPAPAKGEKLDLKALLMVDAFQLLRKPSFLVFVICSTLICIPLAYYYGVTSQFLTNVGFEQAASAMSLGQMSEIVFMLLIPFFFRYLGVKGMILVGMGCWVLRYLLFAFGAPDQIAWMMFLGILLHGICYDFFFVTGFMYTDRVAPRQVRGQAQSLLVFLTQGVGMYFGYRVAFTQFGKVEGYAPLDAAISEARGEQSVSFAEGFGRMFSVGLPEGLDGGLVTTAMEQWKSFWIFPAVMAAVIFVIFALAFWDKTKVGGREEND</sequence>
<feature type="transmembrane region" description="Helical" evidence="7">
    <location>
        <begin position="299"/>
        <end position="325"/>
    </location>
</feature>
<keyword evidence="5 7" id="KW-1133">Transmembrane helix</keyword>
<feature type="transmembrane region" description="Helical" evidence="7">
    <location>
        <begin position="103"/>
        <end position="126"/>
    </location>
</feature>
<dbReference type="Gene3D" id="1.20.1250.20">
    <property type="entry name" value="MFS general substrate transporter like domains"/>
    <property type="match status" value="2"/>
</dbReference>
<accession>A0A934VM05</accession>
<evidence type="ECO:0000313" key="9">
    <source>
        <dbReference type="Proteomes" id="UP000604083"/>
    </source>
</evidence>
<evidence type="ECO:0000256" key="4">
    <source>
        <dbReference type="ARBA" id="ARBA00022692"/>
    </source>
</evidence>
<dbReference type="AlphaFoldDB" id="A0A934VM05"/>
<feature type="transmembrane region" description="Helical" evidence="7">
    <location>
        <begin position="76"/>
        <end position="97"/>
    </location>
</feature>
<evidence type="ECO:0000256" key="6">
    <source>
        <dbReference type="ARBA" id="ARBA00023136"/>
    </source>
</evidence>
<dbReference type="EMBL" id="JAENIO010000013">
    <property type="protein sequence ID" value="MBK1833762.1"/>
    <property type="molecule type" value="Genomic_DNA"/>
</dbReference>
<dbReference type="Proteomes" id="UP000604083">
    <property type="component" value="Unassembled WGS sequence"/>
</dbReference>
<comment type="caution">
    <text evidence="8">The sequence shown here is derived from an EMBL/GenBank/DDBJ whole genome shotgun (WGS) entry which is preliminary data.</text>
</comment>
<evidence type="ECO:0000313" key="8">
    <source>
        <dbReference type="EMBL" id="MBK1833762.1"/>
    </source>
</evidence>
<evidence type="ECO:0000256" key="7">
    <source>
        <dbReference type="SAM" id="Phobius"/>
    </source>
</evidence>
<keyword evidence="9" id="KW-1185">Reference proteome</keyword>
<protein>
    <submittedName>
        <fullName evidence="8">MFS transporter</fullName>
    </submittedName>
</protein>
<reference evidence="8" key="1">
    <citation type="submission" date="2021-01" db="EMBL/GenBank/DDBJ databases">
        <title>Modified the classification status of verrucomicrobia.</title>
        <authorList>
            <person name="Feng X."/>
        </authorList>
    </citation>
    <scope>NUCLEOTIDE SEQUENCE</scope>
    <source>
        <strain evidence="8">KCTC 12986</strain>
    </source>
</reference>
<proteinExistence type="predicted"/>
<feature type="transmembrane region" description="Helical" evidence="7">
    <location>
        <begin position="12"/>
        <end position="33"/>
    </location>
</feature>
<feature type="transmembrane region" description="Helical" evidence="7">
    <location>
        <begin position="337"/>
        <end position="354"/>
    </location>
</feature>
<name>A0A934VM05_9BACT</name>
<evidence type="ECO:0000256" key="1">
    <source>
        <dbReference type="ARBA" id="ARBA00004651"/>
    </source>
</evidence>
<dbReference type="SUPFAM" id="SSF103473">
    <property type="entry name" value="MFS general substrate transporter"/>
    <property type="match status" value="1"/>
</dbReference>
<feature type="transmembrane region" description="Helical" evidence="7">
    <location>
        <begin position="251"/>
        <end position="268"/>
    </location>
</feature>
<keyword evidence="4 7" id="KW-0812">Transmembrane</keyword>
<dbReference type="InterPro" id="IPR036259">
    <property type="entry name" value="MFS_trans_sf"/>
</dbReference>
<evidence type="ECO:0000256" key="5">
    <source>
        <dbReference type="ARBA" id="ARBA00022989"/>
    </source>
</evidence>
<dbReference type="GO" id="GO:0005886">
    <property type="term" value="C:plasma membrane"/>
    <property type="evidence" value="ECO:0007669"/>
    <property type="project" value="UniProtKB-SubCell"/>
</dbReference>
<feature type="transmembrane region" description="Helical" evidence="7">
    <location>
        <begin position="164"/>
        <end position="183"/>
    </location>
</feature>
<dbReference type="InterPro" id="IPR004740">
    <property type="entry name" value="Nuc_H_symport"/>
</dbReference>
<gene>
    <name evidence="8" type="ORF">JIN78_06785</name>
</gene>
<evidence type="ECO:0000256" key="2">
    <source>
        <dbReference type="ARBA" id="ARBA00022448"/>
    </source>
</evidence>
<dbReference type="PANTHER" id="PTHR23522">
    <property type="entry name" value="BLL5896 PROTEIN"/>
    <property type="match status" value="1"/>
</dbReference>
<feature type="transmembrane region" description="Helical" evidence="7">
    <location>
        <begin position="213"/>
        <end position="231"/>
    </location>
</feature>
<keyword evidence="6 7" id="KW-0472">Membrane</keyword>
<feature type="transmembrane region" description="Helical" evidence="7">
    <location>
        <begin position="138"/>
        <end position="158"/>
    </location>
</feature>